<dbReference type="SUPFAM" id="SSF63862">
    <property type="entry name" value="Thiamin pyrophosphokinase, substrate-binding domain"/>
    <property type="match status" value="1"/>
</dbReference>
<keyword evidence="2" id="KW-0547">Nucleotide-binding</keyword>
<keyword evidence="4" id="KW-0067">ATP-binding</keyword>
<evidence type="ECO:0000256" key="2">
    <source>
        <dbReference type="ARBA" id="ARBA00022741"/>
    </source>
</evidence>
<keyword evidence="1" id="KW-0808">Transferase</keyword>
<dbReference type="GO" id="GO:0030975">
    <property type="term" value="F:thiamine binding"/>
    <property type="evidence" value="ECO:0007669"/>
    <property type="project" value="InterPro"/>
</dbReference>
<comment type="caution">
    <text evidence="7">The sequence shown here is derived from an EMBL/GenBank/DDBJ whole genome shotgun (WGS) entry which is preliminary data.</text>
</comment>
<protein>
    <recommendedName>
        <fullName evidence="5">Thiamine diphosphokinase</fullName>
        <ecNumber evidence="5">2.7.6.2</ecNumber>
    </recommendedName>
</protein>
<dbReference type="RefSeq" id="WP_188390617.1">
    <property type="nucleotide sequence ID" value="NZ_BMEV01000004.1"/>
</dbReference>
<dbReference type="GO" id="GO:0006772">
    <property type="term" value="P:thiamine metabolic process"/>
    <property type="evidence" value="ECO:0007669"/>
    <property type="project" value="UniProtKB-UniRule"/>
</dbReference>
<feature type="domain" description="Thiamin pyrophosphokinase thiamin-binding" evidence="6">
    <location>
        <begin position="142"/>
        <end position="208"/>
    </location>
</feature>
<dbReference type="PANTHER" id="PTHR41299:SF1">
    <property type="entry name" value="THIAMINE PYROPHOSPHOKINASE"/>
    <property type="match status" value="1"/>
</dbReference>
<dbReference type="CDD" id="cd07995">
    <property type="entry name" value="TPK"/>
    <property type="match status" value="1"/>
</dbReference>
<evidence type="ECO:0000259" key="6">
    <source>
        <dbReference type="SMART" id="SM00983"/>
    </source>
</evidence>
<dbReference type="GO" id="GO:0005524">
    <property type="term" value="F:ATP binding"/>
    <property type="evidence" value="ECO:0007669"/>
    <property type="project" value="UniProtKB-KW"/>
</dbReference>
<evidence type="ECO:0000313" key="7">
    <source>
        <dbReference type="EMBL" id="GGH69298.1"/>
    </source>
</evidence>
<evidence type="ECO:0000256" key="5">
    <source>
        <dbReference type="NCBIfam" id="TIGR01378"/>
    </source>
</evidence>
<reference evidence="7" key="1">
    <citation type="journal article" date="2014" name="Int. J. Syst. Evol. Microbiol.">
        <title>Complete genome sequence of Corynebacterium casei LMG S-19264T (=DSM 44701T), isolated from a smear-ripened cheese.</title>
        <authorList>
            <consortium name="US DOE Joint Genome Institute (JGI-PGF)"/>
            <person name="Walter F."/>
            <person name="Albersmeier A."/>
            <person name="Kalinowski J."/>
            <person name="Ruckert C."/>
        </authorList>
    </citation>
    <scope>NUCLEOTIDE SEQUENCE</scope>
    <source>
        <strain evidence="7">CGMCC 1.12360</strain>
    </source>
</reference>
<proteinExistence type="predicted"/>
<dbReference type="InterPro" id="IPR036759">
    <property type="entry name" value="TPK_catalytic_sf"/>
</dbReference>
<keyword evidence="3" id="KW-0418">Kinase</keyword>
<name>A0A8J2ZPA1_9BACI</name>
<dbReference type="EC" id="2.7.6.2" evidence="5"/>
<evidence type="ECO:0000256" key="1">
    <source>
        <dbReference type="ARBA" id="ARBA00022679"/>
    </source>
</evidence>
<dbReference type="Gene3D" id="3.40.50.10240">
    <property type="entry name" value="Thiamin pyrophosphokinase, catalytic domain"/>
    <property type="match status" value="1"/>
</dbReference>
<sequence>MLSIGIVGNGPEELLEDFRRFSEDIDIWIGADRGALFLARENIYMQYAVGDFDSVSSEERQRIKQYSKHFQHHPEEKNETDLELALIIAYQLKPENIYLFGVTGGRLDHGLANIQQLYTIRQKGIQGVIVDKQNRIEMFFPGTYEITKDKHYPYISFIPFSKKVEKLSLEGFYYPLKEATICWGSTRCISNELLENSGTFSFQEGIVLVIKSRNVI</sequence>
<dbReference type="InterPro" id="IPR007371">
    <property type="entry name" value="TPK_catalytic"/>
</dbReference>
<dbReference type="InterPro" id="IPR053149">
    <property type="entry name" value="TPK"/>
</dbReference>
<evidence type="ECO:0000313" key="8">
    <source>
        <dbReference type="Proteomes" id="UP000602050"/>
    </source>
</evidence>
<gene>
    <name evidence="7" type="primary">thiN</name>
    <name evidence="7" type="ORF">GCM10010978_03150</name>
</gene>
<dbReference type="InterPro" id="IPR036371">
    <property type="entry name" value="TPK_B1-bd_sf"/>
</dbReference>
<dbReference type="InterPro" id="IPR006282">
    <property type="entry name" value="Thi_PPkinase"/>
</dbReference>
<dbReference type="NCBIfam" id="TIGR01378">
    <property type="entry name" value="thi_PPkinase"/>
    <property type="match status" value="1"/>
</dbReference>
<dbReference type="InterPro" id="IPR007373">
    <property type="entry name" value="Thiamin_PyroPKinase_B1-bd"/>
</dbReference>
<accession>A0A8J2ZPA1</accession>
<dbReference type="Pfam" id="PF04263">
    <property type="entry name" value="TPK_catalytic"/>
    <property type="match status" value="1"/>
</dbReference>
<keyword evidence="8" id="KW-1185">Reference proteome</keyword>
<evidence type="ECO:0000256" key="3">
    <source>
        <dbReference type="ARBA" id="ARBA00022777"/>
    </source>
</evidence>
<evidence type="ECO:0000256" key="4">
    <source>
        <dbReference type="ARBA" id="ARBA00022840"/>
    </source>
</evidence>
<reference evidence="7" key="2">
    <citation type="submission" date="2020-09" db="EMBL/GenBank/DDBJ databases">
        <authorList>
            <person name="Sun Q."/>
            <person name="Zhou Y."/>
        </authorList>
    </citation>
    <scope>NUCLEOTIDE SEQUENCE</scope>
    <source>
        <strain evidence="7">CGMCC 1.12360</strain>
    </source>
</reference>
<dbReference type="GO" id="GO:0016301">
    <property type="term" value="F:kinase activity"/>
    <property type="evidence" value="ECO:0007669"/>
    <property type="project" value="UniProtKB-KW"/>
</dbReference>
<dbReference type="GO" id="GO:0009229">
    <property type="term" value="P:thiamine diphosphate biosynthetic process"/>
    <property type="evidence" value="ECO:0007669"/>
    <property type="project" value="InterPro"/>
</dbReference>
<dbReference type="AlphaFoldDB" id="A0A8J2ZPA1"/>
<dbReference type="GO" id="GO:0004788">
    <property type="term" value="F:thiamine diphosphokinase activity"/>
    <property type="evidence" value="ECO:0007669"/>
    <property type="project" value="UniProtKB-UniRule"/>
</dbReference>
<dbReference type="Pfam" id="PF04265">
    <property type="entry name" value="TPK_B1_binding"/>
    <property type="match status" value="1"/>
</dbReference>
<dbReference type="Proteomes" id="UP000602050">
    <property type="component" value="Unassembled WGS sequence"/>
</dbReference>
<dbReference type="SUPFAM" id="SSF63999">
    <property type="entry name" value="Thiamin pyrophosphokinase, catalytic domain"/>
    <property type="match status" value="1"/>
</dbReference>
<organism evidence="7 8">
    <name type="scientific">Compostibacillus humi</name>
    <dbReference type="NCBI Taxonomy" id="1245525"/>
    <lineage>
        <taxon>Bacteria</taxon>
        <taxon>Bacillati</taxon>
        <taxon>Bacillota</taxon>
        <taxon>Bacilli</taxon>
        <taxon>Bacillales</taxon>
        <taxon>Bacillaceae</taxon>
        <taxon>Compostibacillus</taxon>
    </lineage>
</organism>
<dbReference type="PANTHER" id="PTHR41299">
    <property type="entry name" value="THIAMINE PYROPHOSPHOKINASE"/>
    <property type="match status" value="1"/>
</dbReference>
<dbReference type="SMART" id="SM00983">
    <property type="entry name" value="TPK_B1_binding"/>
    <property type="match status" value="1"/>
</dbReference>
<dbReference type="EMBL" id="BMEV01000004">
    <property type="protein sequence ID" value="GGH69298.1"/>
    <property type="molecule type" value="Genomic_DNA"/>
</dbReference>